<evidence type="ECO:0000313" key="1">
    <source>
        <dbReference type="EMBL" id="PON81391.1"/>
    </source>
</evidence>
<name>A0A2P5E770_TREOI</name>
<sequence>MENVKEHWCLMADLEQRTHLRVAKIELVRVGAIHDKVIIPTVRPVGAVRLVARLVDGDEDQGAWVGGIKKTIKIGIDFGP</sequence>
<dbReference type="AlphaFoldDB" id="A0A2P5E770"/>
<comment type="caution">
    <text evidence="1">The sequence shown here is derived from an EMBL/GenBank/DDBJ whole genome shotgun (WGS) entry which is preliminary data.</text>
</comment>
<dbReference type="OrthoDB" id="10378219at2759"/>
<keyword evidence="2" id="KW-1185">Reference proteome</keyword>
<dbReference type="EMBL" id="JXTC01000218">
    <property type="protein sequence ID" value="PON81391.1"/>
    <property type="molecule type" value="Genomic_DNA"/>
</dbReference>
<protein>
    <submittedName>
        <fullName evidence="1">Uncharacterized protein</fullName>
    </submittedName>
</protein>
<organism evidence="1 2">
    <name type="scientific">Trema orientale</name>
    <name type="common">Charcoal tree</name>
    <name type="synonym">Celtis orientalis</name>
    <dbReference type="NCBI Taxonomy" id="63057"/>
    <lineage>
        <taxon>Eukaryota</taxon>
        <taxon>Viridiplantae</taxon>
        <taxon>Streptophyta</taxon>
        <taxon>Embryophyta</taxon>
        <taxon>Tracheophyta</taxon>
        <taxon>Spermatophyta</taxon>
        <taxon>Magnoliopsida</taxon>
        <taxon>eudicotyledons</taxon>
        <taxon>Gunneridae</taxon>
        <taxon>Pentapetalae</taxon>
        <taxon>rosids</taxon>
        <taxon>fabids</taxon>
        <taxon>Rosales</taxon>
        <taxon>Cannabaceae</taxon>
        <taxon>Trema</taxon>
    </lineage>
</organism>
<gene>
    <name evidence="1" type="ORF">TorRG33x02_228160</name>
</gene>
<dbReference type="Proteomes" id="UP000237000">
    <property type="component" value="Unassembled WGS sequence"/>
</dbReference>
<proteinExistence type="predicted"/>
<evidence type="ECO:0000313" key="2">
    <source>
        <dbReference type="Proteomes" id="UP000237000"/>
    </source>
</evidence>
<dbReference type="InParanoid" id="A0A2P5E770"/>
<accession>A0A2P5E770</accession>
<reference evidence="2" key="1">
    <citation type="submission" date="2016-06" db="EMBL/GenBank/DDBJ databases">
        <title>Parallel loss of symbiosis genes in relatives of nitrogen-fixing non-legume Parasponia.</title>
        <authorList>
            <person name="Van Velzen R."/>
            <person name="Holmer R."/>
            <person name="Bu F."/>
            <person name="Rutten L."/>
            <person name="Van Zeijl A."/>
            <person name="Liu W."/>
            <person name="Santuari L."/>
            <person name="Cao Q."/>
            <person name="Sharma T."/>
            <person name="Shen D."/>
            <person name="Roswanjaya Y."/>
            <person name="Wardhani T."/>
            <person name="Kalhor M.S."/>
            <person name="Jansen J."/>
            <person name="Van den Hoogen J."/>
            <person name="Gungor B."/>
            <person name="Hartog M."/>
            <person name="Hontelez J."/>
            <person name="Verver J."/>
            <person name="Yang W.-C."/>
            <person name="Schijlen E."/>
            <person name="Repin R."/>
            <person name="Schilthuizen M."/>
            <person name="Schranz E."/>
            <person name="Heidstra R."/>
            <person name="Miyata K."/>
            <person name="Fedorova E."/>
            <person name="Kohlen W."/>
            <person name="Bisseling T."/>
            <person name="Smit S."/>
            <person name="Geurts R."/>
        </authorList>
    </citation>
    <scope>NUCLEOTIDE SEQUENCE [LARGE SCALE GENOMIC DNA]</scope>
    <source>
        <strain evidence="2">cv. RG33-2</strain>
    </source>
</reference>